<dbReference type="EMBL" id="MT142318">
    <property type="protein sequence ID" value="QJA78061.1"/>
    <property type="molecule type" value="Genomic_DNA"/>
</dbReference>
<name>A0A6M3K8M1_9ZZZZ</name>
<dbReference type="InterPro" id="IPR056909">
    <property type="entry name" value="SU10_portal"/>
</dbReference>
<proteinExistence type="predicted"/>
<reference evidence="2" key="1">
    <citation type="submission" date="2020-03" db="EMBL/GenBank/DDBJ databases">
        <title>The deep terrestrial virosphere.</title>
        <authorList>
            <person name="Holmfeldt K."/>
            <person name="Nilsson E."/>
            <person name="Simone D."/>
            <person name="Lopez-Fernandez M."/>
            <person name="Wu X."/>
            <person name="de Brujin I."/>
            <person name="Lundin D."/>
            <person name="Andersson A."/>
            <person name="Bertilsson S."/>
            <person name="Dopson M."/>
        </authorList>
    </citation>
    <scope>NUCLEOTIDE SEQUENCE</scope>
    <source>
        <strain evidence="2">MM415A01144</strain>
    </source>
</reference>
<accession>A0A6M3K8M1</accession>
<feature type="region of interest" description="Disordered" evidence="1">
    <location>
        <begin position="605"/>
        <end position="645"/>
    </location>
</feature>
<dbReference type="Pfam" id="PF23899">
    <property type="entry name" value="SU10_portal"/>
    <property type="match status" value="1"/>
</dbReference>
<protein>
    <submittedName>
        <fullName evidence="2">Putative portal protein</fullName>
    </submittedName>
</protein>
<dbReference type="AlphaFoldDB" id="A0A6M3K8M1"/>
<feature type="compositionally biased region" description="Gly residues" evidence="1">
    <location>
        <begin position="619"/>
        <end position="631"/>
    </location>
</feature>
<evidence type="ECO:0000256" key="1">
    <source>
        <dbReference type="SAM" id="MobiDB-lite"/>
    </source>
</evidence>
<sequence>MEPNDKNVKVTIEKEKEVIKWLTTQINTALHDRQDLELRWEKWIKQYEEVLPKSKTFPWENCSNISVPITPIAVETIHAREMNAIFSIRPFIQVKPKKKGVDREDCSRLERFLDQIFTNVLDLYKYGAQWLLEKNKMGTGFLKCYWNFDKKKKGEKLVTKDQAALTVIDIEDLIFPVNAKDLESCQWVAQSIITSLEKLTCKEKLGIYKNVNDIKSFPKAQTADEDTGSDVKGTKDSVEKLARTSQAALGEYQIHEVWLDYDVDNDGYEERTLLTFHKPSGTKLRWIYAPYDHGRRPFIDDKYQERVNRIYAKGICEISEYLQDGINTVFNQAIDNMTIANVKCFKGRKSARKDIGKIFPGKVFWLDDPTDIEEFLLGEVHQSNFVLHDLLRDYHERRTKVTDYTLGKESSILKSRATATGTLALLQESGRHFDLIINNTRKALVELSYQIIELYAQYDPSKIFLIDGGKEQEAIEISLPNNLENLREEYDFYCTATSLIVNKEIEKQTNLMLTQQLGGIFQQMLKLLMVVFNPQMQLPEEVKSFIFSLLRSYAKMSEDLIRSFEKIDVESYLPELPDVIKKAYGQDKNMIDVIKQLIGGADEQGGGNPALEGANPFGGMEGAGTGVGKPGAGLPQSYPGGGPIT</sequence>
<gene>
    <name evidence="2" type="ORF">MM415A01144_0011</name>
</gene>
<organism evidence="2">
    <name type="scientific">viral metagenome</name>
    <dbReference type="NCBI Taxonomy" id="1070528"/>
    <lineage>
        <taxon>unclassified sequences</taxon>
        <taxon>metagenomes</taxon>
        <taxon>organismal metagenomes</taxon>
    </lineage>
</organism>
<evidence type="ECO:0000313" key="2">
    <source>
        <dbReference type="EMBL" id="QJA78061.1"/>
    </source>
</evidence>